<dbReference type="PANTHER" id="PTHR37528">
    <property type="entry name" value="UPF0149 PROTEIN YGFB"/>
    <property type="match status" value="1"/>
</dbReference>
<dbReference type="Pfam" id="PF03695">
    <property type="entry name" value="UPF0149"/>
    <property type="match status" value="1"/>
</dbReference>
<dbReference type="Gene3D" id="1.20.120.740">
    <property type="entry name" value="YgfB uncharacterised protein family UPF0149, PF03695"/>
    <property type="match status" value="1"/>
</dbReference>
<name>A0ABX1TF20_9GAMM</name>
<comment type="caution">
    <text evidence="3">The sequence shown here is derived from an EMBL/GenBank/DDBJ whole genome shotgun (WGS) entry which is preliminary data.</text>
</comment>
<feature type="region of interest" description="Disordered" evidence="2">
    <location>
        <begin position="1"/>
        <end position="28"/>
    </location>
</feature>
<dbReference type="SUPFAM" id="SSF101327">
    <property type="entry name" value="YgfB-like"/>
    <property type="match status" value="1"/>
</dbReference>
<protein>
    <submittedName>
        <fullName evidence="3">UPF0149 family protein</fullName>
    </submittedName>
</protein>
<dbReference type="NCBIfam" id="TIGR02292">
    <property type="entry name" value="ygfB_yecA"/>
    <property type="match status" value="1"/>
</dbReference>
<keyword evidence="4" id="KW-1185">Reference proteome</keyword>
<gene>
    <name evidence="3" type="ORF">E4P82_01375</name>
</gene>
<comment type="similarity">
    <text evidence="1">Belongs to the UPF0149 family.</text>
</comment>
<evidence type="ECO:0000313" key="3">
    <source>
        <dbReference type="EMBL" id="NMQ17965.1"/>
    </source>
</evidence>
<organism evidence="3 4">
    <name type="scientific">Candidatus Competibacter phosphatis</name>
    <dbReference type="NCBI Taxonomy" id="221280"/>
    <lineage>
        <taxon>Bacteria</taxon>
        <taxon>Pseudomonadati</taxon>
        <taxon>Pseudomonadota</taxon>
        <taxon>Gammaproteobacteria</taxon>
        <taxon>Candidatus Competibacteraceae</taxon>
        <taxon>Candidatus Competibacter</taxon>
    </lineage>
</organism>
<evidence type="ECO:0000256" key="2">
    <source>
        <dbReference type="SAM" id="MobiDB-lite"/>
    </source>
</evidence>
<accession>A0ABX1TF20</accession>
<proteinExistence type="inferred from homology"/>
<dbReference type="InterPro" id="IPR011978">
    <property type="entry name" value="YgfB-like"/>
</dbReference>
<sequence length="280" mass="31081">MPDSARARSGYLPANARTTQPTAPAVRQGWQDRSRRFQGCFPVRPPRRAPQFRTVRRFPYKHYKSLFPIGSIFRPLSRSKRGMLGLPADTSLQGAGVLPMLASHSPVFERLTRLLDPLNPAELHGLLCGLLCADPSLNCDRWLSCVHEELAETGESSESADDLLRKLFEYGAAQLSDSDCAATPLLPEDEAPLRQRTDALGAWCQGLLFGLGLGQADRHHALSEESREFLHDAAEIARVGFETEEATEADETAYAEVVEYLRVGLLIVQQDLSRSFARLH</sequence>
<dbReference type="InterPro" id="IPR036255">
    <property type="entry name" value="YgfB-like_sf"/>
</dbReference>
<evidence type="ECO:0000313" key="4">
    <source>
        <dbReference type="Proteomes" id="UP000760480"/>
    </source>
</evidence>
<dbReference type="Proteomes" id="UP000760480">
    <property type="component" value="Unassembled WGS sequence"/>
</dbReference>
<dbReference type="PANTHER" id="PTHR37528:SF1">
    <property type="entry name" value="UPF0149 PROTEIN YGFB"/>
    <property type="match status" value="1"/>
</dbReference>
<evidence type="ECO:0000256" key="1">
    <source>
        <dbReference type="ARBA" id="ARBA00038308"/>
    </source>
</evidence>
<reference evidence="3 4" key="1">
    <citation type="submission" date="2019-03" db="EMBL/GenBank/DDBJ databases">
        <title>Metabolic reconstructions from genomes of highly enriched 'Candidatus Accumulibacter' and 'Candidatus Competibacter' bioreactor populations.</title>
        <authorList>
            <person name="Annavajhala M.K."/>
            <person name="Welles L."/>
            <person name="Abbas B."/>
            <person name="Sorokin D."/>
            <person name="Park H."/>
            <person name="Van Loosdrecht M."/>
            <person name="Chandran K."/>
        </authorList>
    </citation>
    <scope>NUCLEOTIDE SEQUENCE [LARGE SCALE GENOMIC DNA]</scope>
    <source>
        <strain evidence="3 4">SBR_G</strain>
    </source>
</reference>
<dbReference type="EMBL" id="SPMZ01000004">
    <property type="protein sequence ID" value="NMQ17965.1"/>
    <property type="molecule type" value="Genomic_DNA"/>
</dbReference>